<sequence length="234" mass="24436">MRSTSACRQRGRCWWWSISPPLSGALAVAVAQDMGITVGYLPGLSMRRIADLALGSAKTDARDAAVITGAARSMPHTLRAVSASDEEAAALSMLTGFDLDLARQVNQTANRVRGQSFTQTPPSPGGRGGAVAGRTPPSWRTVAAWPTPAELKRAGKARTGAGLKKYGCRRHATWTGQIVSALEHQTVVVAGTDAAAVVLPPPGTSAHRPTRPAGRYRHPGRDSLAGGPPSCARS</sequence>
<evidence type="ECO:0000259" key="2">
    <source>
        <dbReference type="Pfam" id="PF01548"/>
    </source>
</evidence>
<name>A0AA47INZ7_ACTNA</name>
<dbReference type="AlphaFoldDB" id="A0AA47INZ7"/>
<feature type="domain" description="Transposase IS110-like N-terminal" evidence="2">
    <location>
        <begin position="24"/>
        <end position="114"/>
    </location>
</feature>
<dbReference type="RefSeq" id="WP_180805266.1">
    <property type="nucleotide sequence ID" value="NZ_CP113787.1"/>
</dbReference>
<feature type="compositionally biased region" description="Basic residues" evidence="1">
    <location>
        <begin position="208"/>
        <end position="218"/>
    </location>
</feature>
<dbReference type="GO" id="GO:0004803">
    <property type="term" value="F:transposase activity"/>
    <property type="evidence" value="ECO:0007669"/>
    <property type="project" value="InterPro"/>
</dbReference>
<protein>
    <submittedName>
        <fullName evidence="3">Transposase</fullName>
    </submittedName>
</protein>
<dbReference type="InterPro" id="IPR002525">
    <property type="entry name" value="Transp_IS110-like_N"/>
</dbReference>
<dbReference type="GO" id="GO:0006313">
    <property type="term" value="P:DNA transposition"/>
    <property type="evidence" value="ECO:0007669"/>
    <property type="project" value="InterPro"/>
</dbReference>
<feature type="region of interest" description="Disordered" evidence="1">
    <location>
        <begin position="111"/>
        <end position="139"/>
    </location>
</feature>
<proteinExistence type="predicted"/>
<evidence type="ECO:0000313" key="3">
    <source>
        <dbReference type="EMBL" id="WAL41824.1"/>
    </source>
</evidence>
<dbReference type="Pfam" id="PF01548">
    <property type="entry name" value="DEDD_Tnp_IS110"/>
    <property type="match status" value="1"/>
</dbReference>
<organism evidence="3 4">
    <name type="scientific">Actinomyces naeslundii</name>
    <dbReference type="NCBI Taxonomy" id="1655"/>
    <lineage>
        <taxon>Bacteria</taxon>
        <taxon>Bacillati</taxon>
        <taxon>Actinomycetota</taxon>
        <taxon>Actinomycetes</taxon>
        <taxon>Actinomycetales</taxon>
        <taxon>Actinomycetaceae</taxon>
        <taxon>Actinomyces</taxon>
    </lineage>
</organism>
<dbReference type="EMBL" id="CP113787">
    <property type="protein sequence ID" value="WAL41824.1"/>
    <property type="molecule type" value="Genomic_DNA"/>
</dbReference>
<evidence type="ECO:0000313" key="4">
    <source>
        <dbReference type="Proteomes" id="UP001163127"/>
    </source>
</evidence>
<reference evidence="3" key="1">
    <citation type="submission" date="2022-11" db="EMBL/GenBank/DDBJ databases">
        <title>Dental biofilm bacteria. Genome sequencing and assembly.</title>
        <authorList>
            <person name="Robertsson C."/>
        </authorList>
    </citation>
    <scope>NUCLEOTIDE SEQUENCE</scope>
    <source>
        <strain evidence="3">CW</strain>
    </source>
</reference>
<evidence type="ECO:0000256" key="1">
    <source>
        <dbReference type="SAM" id="MobiDB-lite"/>
    </source>
</evidence>
<gene>
    <name evidence="3" type="ORF">OFA60_06975</name>
</gene>
<dbReference type="Proteomes" id="UP001163127">
    <property type="component" value="Chromosome"/>
</dbReference>
<dbReference type="GO" id="GO:0003677">
    <property type="term" value="F:DNA binding"/>
    <property type="evidence" value="ECO:0007669"/>
    <property type="project" value="InterPro"/>
</dbReference>
<accession>A0AA47INZ7</accession>
<feature type="region of interest" description="Disordered" evidence="1">
    <location>
        <begin position="199"/>
        <end position="234"/>
    </location>
</feature>
<feature type="compositionally biased region" description="Polar residues" evidence="1">
    <location>
        <begin position="111"/>
        <end position="120"/>
    </location>
</feature>